<evidence type="ECO:0000256" key="1">
    <source>
        <dbReference type="ARBA" id="ARBA00004772"/>
    </source>
</evidence>
<dbReference type="EMBL" id="BSKO01000001">
    <property type="protein sequence ID" value="GLO66729.1"/>
    <property type="molecule type" value="Genomic_DNA"/>
</dbReference>
<comment type="caution">
    <text evidence="11">The sequence shown here is derived from an EMBL/GenBank/DDBJ whole genome shotgun (WGS) entry which is preliminary data.</text>
</comment>
<dbReference type="CDD" id="cd06578">
    <property type="entry name" value="HemD"/>
    <property type="match status" value="1"/>
</dbReference>
<proteinExistence type="inferred from homology"/>
<evidence type="ECO:0000256" key="2">
    <source>
        <dbReference type="ARBA" id="ARBA00008133"/>
    </source>
</evidence>
<protein>
    <recommendedName>
        <fullName evidence="7 9">Uroporphyrinogen-III synthase</fullName>
        <ecNumber evidence="3 9">4.2.1.75</ecNumber>
    </recommendedName>
</protein>
<keyword evidence="4 9" id="KW-0456">Lyase</keyword>
<dbReference type="InterPro" id="IPR036108">
    <property type="entry name" value="4pyrrol_syn_uPrphyn_synt_sf"/>
</dbReference>
<keyword evidence="12" id="KW-1185">Reference proteome</keyword>
<evidence type="ECO:0000256" key="6">
    <source>
        <dbReference type="ARBA" id="ARBA00037589"/>
    </source>
</evidence>
<dbReference type="Proteomes" id="UP001275436">
    <property type="component" value="Unassembled WGS sequence"/>
</dbReference>
<reference evidence="11 12" key="1">
    <citation type="submission" date="2023-02" db="EMBL/GenBank/DDBJ databases">
        <title>Oceanobacillus kimchii IFOP_LL358 isolated form Alexandrium catenella lab strain.</title>
        <authorList>
            <person name="Gajardo G."/>
            <person name="Ueki S."/>
            <person name="Maruyama F."/>
        </authorList>
    </citation>
    <scope>NUCLEOTIDE SEQUENCE [LARGE SCALE GENOMIC DNA]</scope>
    <source>
        <strain evidence="11 12">IFOP_LL358</strain>
    </source>
</reference>
<dbReference type="EC" id="4.2.1.75" evidence="3 9"/>
<evidence type="ECO:0000313" key="11">
    <source>
        <dbReference type="EMBL" id="GLO66729.1"/>
    </source>
</evidence>
<evidence type="ECO:0000256" key="9">
    <source>
        <dbReference type="RuleBase" id="RU366031"/>
    </source>
</evidence>
<evidence type="ECO:0000259" key="10">
    <source>
        <dbReference type="Pfam" id="PF02602"/>
    </source>
</evidence>
<keyword evidence="5 9" id="KW-0627">Porphyrin biosynthesis</keyword>
<dbReference type="InterPro" id="IPR003754">
    <property type="entry name" value="4pyrrol_synth_uPrphyn_synth"/>
</dbReference>
<dbReference type="PANTHER" id="PTHR38042">
    <property type="entry name" value="UROPORPHYRINOGEN-III SYNTHASE, CHLOROPLASTIC"/>
    <property type="match status" value="1"/>
</dbReference>
<comment type="similarity">
    <text evidence="2 9">Belongs to the uroporphyrinogen-III synthase family.</text>
</comment>
<name>A0ABQ5TIM8_9BACI</name>
<evidence type="ECO:0000256" key="4">
    <source>
        <dbReference type="ARBA" id="ARBA00023239"/>
    </source>
</evidence>
<evidence type="ECO:0000256" key="7">
    <source>
        <dbReference type="ARBA" id="ARBA00040167"/>
    </source>
</evidence>
<organism evidence="11 12">
    <name type="scientific">Oceanobacillus kimchii</name>
    <dbReference type="NCBI Taxonomy" id="746691"/>
    <lineage>
        <taxon>Bacteria</taxon>
        <taxon>Bacillati</taxon>
        <taxon>Bacillota</taxon>
        <taxon>Bacilli</taxon>
        <taxon>Bacillales</taxon>
        <taxon>Bacillaceae</taxon>
        <taxon>Oceanobacillus</taxon>
    </lineage>
</organism>
<dbReference type="InterPro" id="IPR039793">
    <property type="entry name" value="UROS/Hem4"/>
</dbReference>
<sequence>MSHSLRGKSVLITREEQQAEVFAKQIESFGGKPMVVPLLSIQYKSDVKSPIWMQLKKYRWIFFTSSNGVHGFFHYLHHLGIKFPSDIKVGVVGSKTKLALNEYGLKPDFIPSIFDAETMAKEFIENDHREQPILIVRGNLSREIIPNEFSYHNISFDTIDVYETTYRYEAKHELEKTIKNVDFVTLTSPSTVMALMELVEDIPSSCDYICIGTTTEAKAEKLKLPNRHVPSEFTTDAMIEVMIDLVEERV</sequence>
<evidence type="ECO:0000256" key="5">
    <source>
        <dbReference type="ARBA" id="ARBA00023244"/>
    </source>
</evidence>
<feature type="domain" description="Tetrapyrrole biosynthesis uroporphyrinogen III synthase" evidence="10">
    <location>
        <begin position="21"/>
        <end position="240"/>
    </location>
</feature>
<dbReference type="Pfam" id="PF02602">
    <property type="entry name" value="HEM4"/>
    <property type="match status" value="1"/>
</dbReference>
<comment type="pathway">
    <text evidence="1 9">Porphyrin-containing compound metabolism; protoporphyrin-IX biosynthesis; coproporphyrinogen-III from 5-aminolevulinate: step 3/4.</text>
</comment>
<evidence type="ECO:0000256" key="3">
    <source>
        <dbReference type="ARBA" id="ARBA00013109"/>
    </source>
</evidence>
<gene>
    <name evidence="11" type="primary">hemD</name>
    <name evidence="11" type="ORF">MACH08_25130</name>
</gene>
<evidence type="ECO:0000313" key="12">
    <source>
        <dbReference type="Proteomes" id="UP001275436"/>
    </source>
</evidence>
<accession>A0ABQ5TIM8</accession>
<evidence type="ECO:0000256" key="8">
    <source>
        <dbReference type="ARBA" id="ARBA00048617"/>
    </source>
</evidence>
<dbReference type="Gene3D" id="3.40.50.10090">
    <property type="match status" value="2"/>
</dbReference>
<comment type="function">
    <text evidence="6 9">Catalyzes cyclization of the linear tetrapyrrole, hydroxymethylbilane, to the macrocyclic uroporphyrinogen III.</text>
</comment>
<dbReference type="RefSeq" id="WP_317958208.1">
    <property type="nucleotide sequence ID" value="NZ_BSKO01000001.1"/>
</dbReference>
<comment type="catalytic activity">
    <reaction evidence="8 9">
        <text>hydroxymethylbilane = uroporphyrinogen III + H2O</text>
        <dbReference type="Rhea" id="RHEA:18965"/>
        <dbReference type="ChEBI" id="CHEBI:15377"/>
        <dbReference type="ChEBI" id="CHEBI:57308"/>
        <dbReference type="ChEBI" id="CHEBI:57845"/>
        <dbReference type="EC" id="4.2.1.75"/>
    </reaction>
</comment>
<dbReference type="PANTHER" id="PTHR38042:SF1">
    <property type="entry name" value="UROPORPHYRINOGEN-III SYNTHASE, CHLOROPLASTIC"/>
    <property type="match status" value="1"/>
</dbReference>
<dbReference type="SUPFAM" id="SSF69618">
    <property type="entry name" value="HemD-like"/>
    <property type="match status" value="1"/>
</dbReference>